<proteinExistence type="predicted"/>
<sequence length="53" mass="5759">MTSLQFAIHFRTKALPLQKDSADSCSCPVDCLTLASMPGLSQRLPGSHHHLPL</sequence>
<accession>A0A0A9HYB5</accession>
<dbReference type="EMBL" id="GBRH01159988">
    <property type="protein sequence ID" value="JAE37908.1"/>
    <property type="molecule type" value="Transcribed_RNA"/>
</dbReference>
<organism evidence="1">
    <name type="scientific">Arundo donax</name>
    <name type="common">Giant reed</name>
    <name type="synonym">Donax arundinaceus</name>
    <dbReference type="NCBI Taxonomy" id="35708"/>
    <lineage>
        <taxon>Eukaryota</taxon>
        <taxon>Viridiplantae</taxon>
        <taxon>Streptophyta</taxon>
        <taxon>Embryophyta</taxon>
        <taxon>Tracheophyta</taxon>
        <taxon>Spermatophyta</taxon>
        <taxon>Magnoliopsida</taxon>
        <taxon>Liliopsida</taxon>
        <taxon>Poales</taxon>
        <taxon>Poaceae</taxon>
        <taxon>PACMAD clade</taxon>
        <taxon>Arundinoideae</taxon>
        <taxon>Arundineae</taxon>
        <taxon>Arundo</taxon>
    </lineage>
</organism>
<name>A0A0A9HYB5_ARUDO</name>
<protein>
    <submittedName>
        <fullName evidence="1">Uncharacterized protein</fullName>
    </submittedName>
</protein>
<reference evidence="1" key="2">
    <citation type="journal article" date="2015" name="Data Brief">
        <title>Shoot transcriptome of the giant reed, Arundo donax.</title>
        <authorList>
            <person name="Barrero R.A."/>
            <person name="Guerrero F.D."/>
            <person name="Moolhuijzen P."/>
            <person name="Goolsby J.A."/>
            <person name="Tidwell J."/>
            <person name="Bellgard S.E."/>
            <person name="Bellgard M.I."/>
        </authorList>
    </citation>
    <scope>NUCLEOTIDE SEQUENCE</scope>
    <source>
        <tissue evidence="1">Shoot tissue taken approximately 20 cm above the soil surface</tissue>
    </source>
</reference>
<evidence type="ECO:0000313" key="1">
    <source>
        <dbReference type="EMBL" id="JAE37908.1"/>
    </source>
</evidence>
<reference evidence="1" key="1">
    <citation type="submission" date="2014-09" db="EMBL/GenBank/DDBJ databases">
        <authorList>
            <person name="Magalhaes I.L.F."/>
            <person name="Oliveira U."/>
            <person name="Santos F.R."/>
            <person name="Vidigal T.H.D.A."/>
            <person name="Brescovit A.D."/>
            <person name="Santos A.J."/>
        </authorList>
    </citation>
    <scope>NUCLEOTIDE SEQUENCE</scope>
    <source>
        <tissue evidence="1">Shoot tissue taken approximately 20 cm above the soil surface</tissue>
    </source>
</reference>
<dbReference type="AlphaFoldDB" id="A0A0A9HYB5"/>